<dbReference type="Pfam" id="PF04144">
    <property type="entry name" value="SCAMP"/>
    <property type="match status" value="1"/>
</dbReference>
<dbReference type="OrthoDB" id="242866at2759"/>
<dbReference type="EMBL" id="UYRU01082218">
    <property type="protein sequence ID" value="VDN32490.1"/>
    <property type="molecule type" value="Genomic_DNA"/>
</dbReference>
<keyword evidence="7" id="KW-1185">Reference proteome</keyword>
<reference evidence="6 7" key="1">
    <citation type="submission" date="2018-11" db="EMBL/GenBank/DDBJ databases">
        <authorList>
            <consortium name="Pathogen Informatics"/>
        </authorList>
    </citation>
    <scope>NUCLEOTIDE SEQUENCE [LARGE SCALE GENOMIC DNA]</scope>
</reference>
<organism evidence="6 7">
    <name type="scientific">Dibothriocephalus latus</name>
    <name type="common">Fish tapeworm</name>
    <name type="synonym">Diphyllobothrium latum</name>
    <dbReference type="NCBI Taxonomy" id="60516"/>
    <lineage>
        <taxon>Eukaryota</taxon>
        <taxon>Metazoa</taxon>
        <taxon>Spiralia</taxon>
        <taxon>Lophotrochozoa</taxon>
        <taxon>Platyhelminthes</taxon>
        <taxon>Cestoda</taxon>
        <taxon>Eucestoda</taxon>
        <taxon>Diphyllobothriidea</taxon>
        <taxon>Diphyllobothriidae</taxon>
        <taxon>Dibothriocephalus</taxon>
    </lineage>
</organism>
<evidence type="ECO:0000256" key="3">
    <source>
        <dbReference type="ARBA" id="ARBA00022989"/>
    </source>
</evidence>
<dbReference type="Proteomes" id="UP000281553">
    <property type="component" value="Unassembled WGS sequence"/>
</dbReference>
<name>A0A3P7MZH2_DIBLA</name>
<dbReference type="PANTHER" id="PTHR10687">
    <property type="entry name" value="SECRETORY CARRIER-ASSOCIATED MEMBRANE PROTEIN SCAMP"/>
    <property type="match status" value="1"/>
</dbReference>
<accession>A0A3P7MZH2</accession>
<dbReference type="GO" id="GO:0032588">
    <property type="term" value="C:trans-Golgi network membrane"/>
    <property type="evidence" value="ECO:0007669"/>
    <property type="project" value="TreeGrafter"/>
</dbReference>
<sequence>MEMHSRCIHPRVGADEEEETVFSLAHGRRLLTLHTAIRNDSSFNFFIFFFVFFAQCVVLLIQFLGIMNWGTCGLLVGLGIIKTNPGLGAFILTLAVIFGLETLVCAYYLVQVGFLNLPALLCPVASPFIPDGIPDCSTITYD</sequence>
<comment type="similarity">
    <text evidence="5">Belongs to the SCAMP family.</text>
</comment>
<comment type="subcellular location">
    <subcellularLocation>
        <location evidence="1 5">Membrane</location>
        <topology evidence="1 5">Multi-pass membrane protein</topology>
    </subcellularLocation>
</comment>
<gene>
    <name evidence="6" type="ORF">DILT_LOCUS15993</name>
</gene>
<keyword evidence="2 5" id="KW-0812">Transmembrane</keyword>
<protein>
    <recommendedName>
        <fullName evidence="5">Secretory carrier-associated membrane protein</fullName>
        <shortName evidence="5">Secretory carrier membrane protein</shortName>
    </recommendedName>
</protein>
<feature type="transmembrane region" description="Helical" evidence="5">
    <location>
        <begin position="45"/>
        <end position="67"/>
    </location>
</feature>
<evidence type="ECO:0000256" key="2">
    <source>
        <dbReference type="ARBA" id="ARBA00022692"/>
    </source>
</evidence>
<evidence type="ECO:0000256" key="4">
    <source>
        <dbReference type="ARBA" id="ARBA00023136"/>
    </source>
</evidence>
<keyword evidence="3 5" id="KW-1133">Transmembrane helix</keyword>
<dbReference type="PANTHER" id="PTHR10687:SF2">
    <property type="entry name" value="SECRETORY CARRIER-ASSOCIATED MEMBRANE PROTEIN"/>
    <property type="match status" value="1"/>
</dbReference>
<comment type="caution">
    <text evidence="5">Lacks conserved residue(s) required for the propagation of feature annotation.</text>
</comment>
<dbReference type="InterPro" id="IPR007273">
    <property type="entry name" value="SCAMP"/>
</dbReference>
<dbReference type="GO" id="GO:0015031">
    <property type="term" value="P:protein transport"/>
    <property type="evidence" value="ECO:0007669"/>
    <property type="project" value="InterPro"/>
</dbReference>
<dbReference type="GO" id="GO:0055038">
    <property type="term" value="C:recycling endosome membrane"/>
    <property type="evidence" value="ECO:0007669"/>
    <property type="project" value="TreeGrafter"/>
</dbReference>
<evidence type="ECO:0000256" key="5">
    <source>
        <dbReference type="RuleBase" id="RU363122"/>
    </source>
</evidence>
<evidence type="ECO:0000313" key="6">
    <source>
        <dbReference type="EMBL" id="VDN32490.1"/>
    </source>
</evidence>
<keyword evidence="4 5" id="KW-0472">Membrane</keyword>
<dbReference type="AlphaFoldDB" id="A0A3P7MZH2"/>
<evidence type="ECO:0000313" key="7">
    <source>
        <dbReference type="Proteomes" id="UP000281553"/>
    </source>
</evidence>
<proteinExistence type="inferred from homology"/>
<keyword evidence="5" id="KW-0813">Transport</keyword>
<evidence type="ECO:0000256" key="1">
    <source>
        <dbReference type="ARBA" id="ARBA00004141"/>
    </source>
</evidence>
<feature type="transmembrane region" description="Helical" evidence="5">
    <location>
        <begin position="87"/>
        <end position="110"/>
    </location>
</feature>